<proteinExistence type="predicted"/>
<evidence type="ECO:0000313" key="3">
    <source>
        <dbReference type="Proteomes" id="UP000799750"/>
    </source>
</evidence>
<dbReference type="AlphaFoldDB" id="A0A6A6QAI5"/>
<evidence type="ECO:0000256" key="1">
    <source>
        <dbReference type="SAM" id="Phobius"/>
    </source>
</evidence>
<keyword evidence="3" id="KW-1185">Reference proteome</keyword>
<dbReference type="Proteomes" id="UP000799750">
    <property type="component" value="Unassembled WGS sequence"/>
</dbReference>
<reference evidence="2" key="1">
    <citation type="journal article" date="2020" name="Stud. Mycol.">
        <title>101 Dothideomycetes genomes: a test case for predicting lifestyles and emergence of pathogens.</title>
        <authorList>
            <person name="Haridas S."/>
            <person name="Albert R."/>
            <person name="Binder M."/>
            <person name="Bloem J."/>
            <person name="Labutti K."/>
            <person name="Salamov A."/>
            <person name="Andreopoulos B."/>
            <person name="Baker S."/>
            <person name="Barry K."/>
            <person name="Bills G."/>
            <person name="Bluhm B."/>
            <person name="Cannon C."/>
            <person name="Castanera R."/>
            <person name="Culley D."/>
            <person name="Daum C."/>
            <person name="Ezra D."/>
            <person name="Gonzalez J."/>
            <person name="Henrissat B."/>
            <person name="Kuo A."/>
            <person name="Liang C."/>
            <person name="Lipzen A."/>
            <person name="Lutzoni F."/>
            <person name="Magnuson J."/>
            <person name="Mondo S."/>
            <person name="Nolan M."/>
            <person name="Ohm R."/>
            <person name="Pangilinan J."/>
            <person name="Park H.-J."/>
            <person name="Ramirez L."/>
            <person name="Alfaro M."/>
            <person name="Sun H."/>
            <person name="Tritt A."/>
            <person name="Yoshinaga Y."/>
            <person name="Zwiers L.-H."/>
            <person name="Turgeon B."/>
            <person name="Goodwin S."/>
            <person name="Spatafora J."/>
            <person name="Crous P."/>
            <person name="Grigoriev I."/>
        </authorList>
    </citation>
    <scope>NUCLEOTIDE SEQUENCE</scope>
    <source>
        <strain evidence="2">CBS 269.34</strain>
    </source>
</reference>
<dbReference type="OrthoDB" id="2563633at2759"/>
<name>A0A6A6QAI5_9PEZI</name>
<feature type="transmembrane region" description="Helical" evidence="1">
    <location>
        <begin position="104"/>
        <end position="124"/>
    </location>
</feature>
<protein>
    <submittedName>
        <fullName evidence="2">Uncharacterized protein</fullName>
    </submittedName>
</protein>
<keyword evidence="1" id="KW-0472">Membrane</keyword>
<feature type="transmembrane region" description="Helical" evidence="1">
    <location>
        <begin position="31"/>
        <end position="52"/>
    </location>
</feature>
<feature type="transmembrane region" description="Helical" evidence="1">
    <location>
        <begin position="72"/>
        <end position="92"/>
    </location>
</feature>
<keyword evidence="1" id="KW-1133">Transmembrane helix</keyword>
<gene>
    <name evidence="2" type="ORF">BU16DRAFT_532237</name>
</gene>
<accession>A0A6A6QAI5</accession>
<evidence type="ECO:0000313" key="2">
    <source>
        <dbReference type="EMBL" id="KAF2488457.1"/>
    </source>
</evidence>
<organism evidence="2 3">
    <name type="scientific">Lophium mytilinum</name>
    <dbReference type="NCBI Taxonomy" id="390894"/>
    <lineage>
        <taxon>Eukaryota</taxon>
        <taxon>Fungi</taxon>
        <taxon>Dikarya</taxon>
        <taxon>Ascomycota</taxon>
        <taxon>Pezizomycotina</taxon>
        <taxon>Dothideomycetes</taxon>
        <taxon>Pleosporomycetidae</taxon>
        <taxon>Mytilinidiales</taxon>
        <taxon>Mytilinidiaceae</taxon>
        <taxon>Lophium</taxon>
    </lineage>
</organism>
<feature type="transmembrane region" description="Helical" evidence="1">
    <location>
        <begin position="136"/>
        <end position="156"/>
    </location>
</feature>
<sequence>MASSLGIYRQPSLTSDPVEVDPANRGTIVRVALGVEALLNVPMAPLVLLYPAKFLSLVASDTSQITPLAEMATRFYGTMMVGLTLPIIYGAFNSRGAIESRPTTYLTLGGVEAGFLATALWVICGPRAASGFAPDIAWSIVKQIGPAFLWHMFVLHTKPQWFGRYREAKRCL</sequence>
<dbReference type="EMBL" id="MU004203">
    <property type="protein sequence ID" value="KAF2488457.1"/>
    <property type="molecule type" value="Genomic_DNA"/>
</dbReference>
<keyword evidence="1" id="KW-0812">Transmembrane</keyword>